<dbReference type="NCBIfam" id="TIGR03733">
    <property type="entry name" value="lanti_perm_MutG"/>
    <property type="match status" value="1"/>
</dbReference>
<keyword evidence="3" id="KW-1185">Reference proteome</keyword>
<comment type="caution">
    <text evidence="2">The sequence shown here is derived from an EMBL/GenBank/DDBJ whole genome shotgun (WGS) entry which is preliminary data.</text>
</comment>
<accession>A0ABS4EA19</accession>
<protein>
    <submittedName>
        <fullName evidence="2">ABC-2 type transport system permease protein</fullName>
    </submittedName>
</protein>
<sequence length="247" mass="27601">MDELYRCLKSDYYKLRHTSVLKLHIVIPVAISFIFLMYFKITNYNISTMVSAYLEVVAVGFPLIISIMTSLVVDQEEGAGQFQVLLASTKKKSVTFLSKLTLLICLAIISVVISVGIFGIGIKGMSIYFYIKSVLYLVVSNIFIYILHLILSLKFGKGASIGVGLVGTLTSALMLTGLGHKIWAYTPWAWGGRFSDYIVLQEVDQNLVSIVSAEIKRGLIPMCVLTVLILIFSTIWFKGWEGRKVYE</sequence>
<feature type="transmembrane region" description="Helical" evidence="1">
    <location>
        <begin position="219"/>
        <end position="237"/>
    </location>
</feature>
<name>A0ABS4EA19_9FIRM</name>
<feature type="transmembrane region" description="Helical" evidence="1">
    <location>
        <begin position="51"/>
        <end position="73"/>
    </location>
</feature>
<dbReference type="Proteomes" id="UP000767291">
    <property type="component" value="Unassembled WGS sequence"/>
</dbReference>
<keyword evidence="1" id="KW-1133">Transmembrane helix</keyword>
<evidence type="ECO:0000313" key="2">
    <source>
        <dbReference type="EMBL" id="MBP1854751.1"/>
    </source>
</evidence>
<dbReference type="EMBL" id="JAGGJX010000001">
    <property type="protein sequence ID" value="MBP1854751.1"/>
    <property type="molecule type" value="Genomic_DNA"/>
</dbReference>
<dbReference type="CDD" id="cd21808">
    <property type="entry name" value="ABC-2_lan_permease_MutG"/>
    <property type="match status" value="1"/>
</dbReference>
<organism evidence="2 3">
    <name type="scientific">Metaclostridioides mangenotii</name>
    <dbReference type="NCBI Taxonomy" id="1540"/>
    <lineage>
        <taxon>Bacteria</taxon>
        <taxon>Bacillati</taxon>
        <taxon>Bacillota</taxon>
        <taxon>Clostridia</taxon>
        <taxon>Peptostreptococcales</taxon>
        <taxon>Peptostreptococcaceae</taxon>
        <taxon>Metaclostridioides</taxon>
    </lineage>
</organism>
<feature type="transmembrane region" description="Helical" evidence="1">
    <location>
        <begin position="20"/>
        <end position="39"/>
    </location>
</feature>
<keyword evidence="1" id="KW-0472">Membrane</keyword>
<reference evidence="2 3" key="1">
    <citation type="submission" date="2021-03" db="EMBL/GenBank/DDBJ databases">
        <title>Genomic Encyclopedia of Type Strains, Phase IV (KMG-IV): sequencing the most valuable type-strain genomes for metagenomic binning, comparative biology and taxonomic classification.</title>
        <authorList>
            <person name="Goeker M."/>
        </authorList>
    </citation>
    <scope>NUCLEOTIDE SEQUENCE [LARGE SCALE GENOMIC DNA]</scope>
    <source>
        <strain evidence="2 3">DSM 1289</strain>
    </source>
</reference>
<evidence type="ECO:0000256" key="1">
    <source>
        <dbReference type="SAM" id="Phobius"/>
    </source>
</evidence>
<feature type="transmembrane region" description="Helical" evidence="1">
    <location>
        <begin position="134"/>
        <end position="153"/>
    </location>
</feature>
<dbReference type="InterPro" id="IPR022294">
    <property type="entry name" value="ABC-transptr_permeasesu"/>
</dbReference>
<dbReference type="RefSeq" id="WP_209456214.1">
    <property type="nucleotide sequence ID" value="NZ_BAAACS010000013.1"/>
</dbReference>
<keyword evidence="1" id="KW-0812">Transmembrane</keyword>
<evidence type="ECO:0000313" key="3">
    <source>
        <dbReference type="Proteomes" id="UP000767291"/>
    </source>
</evidence>
<feature type="transmembrane region" description="Helical" evidence="1">
    <location>
        <begin position="159"/>
        <end position="178"/>
    </location>
</feature>
<feature type="transmembrane region" description="Helical" evidence="1">
    <location>
        <begin position="100"/>
        <end position="122"/>
    </location>
</feature>
<gene>
    <name evidence="2" type="ORF">J2Z43_001141</name>
</gene>
<proteinExistence type="predicted"/>